<sequence>MIVMTYKQVVYFYLFIDIETMKFNNKYKMATSADAKEGSIKEDFADLLTCTICLETFKQPKYLPCLHTFCETCINTYIVSTVKEEKPEGFKCPVCRRLVCCGNSAETPNTWARNLPGNHFVNSMIDRRAMQKAEKLCDACSNENVSQKAISWCIVCDEAYCGPCEVSHKRFKITRSHNLVAITDINAEINAASIFASVACDEHPDKTIEIYCKDHSKPCCTVCATVHHRKCEHVVTIDKAVAGVKESTKAKELMKKLKETVDKLEAVINTRKQNTTNFEAEIDAVLVEIGDVREKLNKKLNDLEKRIREEVNSTRKNNVLRLSEESAELLSLKSTFNQWKNVFGACLSHGSDIQCLVKMEEISSKLPQIEHDLSKAIQGIKDIHIKFEATDVIADTACFGRLQFKEQKPSLPGLKTVNYHTGKIKVMFTIDIKGSYISGIFFNDDIIITDYDKNRIVYHDNNGNQTGVLNIPNHPTDITKVNDQTVALSSDAQKIFTINVKPLTLTKTIDTKVPTFGLCLVENEYITAYSNTIYWLNAETGAKTKELPTSADTRFVACYKKNEFIYENNSNFVKREAFVGKSFQYNHSSLINPFNREIDEDGNIYVVGCGSHNIHQLTPTGQLIRIIPVSDIDNTVTYPWLTTLTIMKFGQKGVQRKTTTTINQKTAATTDRLL</sequence>
<keyword evidence="3" id="KW-0862">Zinc</keyword>
<evidence type="ECO:0000256" key="4">
    <source>
        <dbReference type="PROSITE-ProRule" id="PRU00024"/>
    </source>
</evidence>
<name>A0A8B6FWX5_MYTGA</name>
<dbReference type="SUPFAM" id="SSF57845">
    <property type="entry name" value="B-box zinc-binding domain"/>
    <property type="match status" value="1"/>
</dbReference>
<evidence type="ECO:0000259" key="6">
    <source>
        <dbReference type="PROSITE" id="PS50089"/>
    </source>
</evidence>
<feature type="domain" description="B box-type" evidence="7">
    <location>
        <begin position="195"/>
        <end position="238"/>
    </location>
</feature>
<dbReference type="InterPro" id="IPR047153">
    <property type="entry name" value="TRIM45/56/19-like"/>
</dbReference>
<dbReference type="Pfam" id="PF13445">
    <property type="entry name" value="zf-RING_UBOX"/>
    <property type="match status" value="1"/>
</dbReference>
<accession>A0A8B6FWX5</accession>
<organism evidence="8 9">
    <name type="scientific">Mytilus galloprovincialis</name>
    <name type="common">Mediterranean mussel</name>
    <dbReference type="NCBI Taxonomy" id="29158"/>
    <lineage>
        <taxon>Eukaryota</taxon>
        <taxon>Metazoa</taxon>
        <taxon>Spiralia</taxon>
        <taxon>Lophotrochozoa</taxon>
        <taxon>Mollusca</taxon>
        <taxon>Bivalvia</taxon>
        <taxon>Autobranchia</taxon>
        <taxon>Pteriomorphia</taxon>
        <taxon>Mytilida</taxon>
        <taxon>Mytiloidea</taxon>
        <taxon>Mytilidae</taxon>
        <taxon>Mytilinae</taxon>
        <taxon>Mytilus</taxon>
    </lineage>
</organism>
<dbReference type="Gene3D" id="3.30.40.10">
    <property type="entry name" value="Zinc/RING finger domain, C3HC4 (zinc finger)"/>
    <property type="match status" value="1"/>
</dbReference>
<feature type="domain" description="B box-type" evidence="7">
    <location>
        <begin position="132"/>
        <end position="182"/>
    </location>
</feature>
<evidence type="ECO:0000313" key="9">
    <source>
        <dbReference type="Proteomes" id="UP000596742"/>
    </source>
</evidence>
<dbReference type="InterPro" id="IPR027370">
    <property type="entry name" value="Znf-RING_euk"/>
</dbReference>
<dbReference type="PROSITE" id="PS00518">
    <property type="entry name" value="ZF_RING_1"/>
    <property type="match status" value="1"/>
</dbReference>
<gene>
    <name evidence="8" type="ORF">MGAL_10B028923</name>
</gene>
<dbReference type="Gene3D" id="4.10.830.40">
    <property type="match status" value="1"/>
</dbReference>
<dbReference type="AlphaFoldDB" id="A0A8B6FWX5"/>
<dbReference type="PROSITE" id="PS50089">
    <property type="entry name" value="ZF_RING_2"/>
    <property type="match status" value="1"/>
</dbReference>
<dbReference type="PROSITE" id="PS50119">
    <property type="entry name" value="ZF_BBOX"/>
    <property type="match status" value="2"/>
</dbReference>
<evidence type="ECO:0000256" key="3">
    <source>
        <dbReference type="ARBA" id="ARBA00022833"/>
    </source>
</evidence>
<proteinExistence type="predicted"/>
<dbReference type="SUPFAM" id="SSF57850">
    <property type="entry name" value="RING/U-box"/>
    <property type="match status" value="1"/>
</dbReference>
<feature type="domain" description="RING-type" evidence="6">
    <location>
        <begin position="50"/>
        <end position="96"/>
    </location>
</feature>
<evidence type="ECO:0000259" key="7">
    <source>
        <dbReference type="PROSITE" id="PS50119"/>
    </source>
</evidence>
<dbReference type="InterPro" id="IPR017907">
    <property type="entry name" value="Znf_RING_CS"/>
</dbReference>
<dbReference type="SMART" id="SM00184">
    <property type="entry name" value="RING"/>
    <property type="match status" value="1"/>
</dbReference>
<evidence type="ECO:0000313" key="8">
    <source>
        <dbReference type="EMBL" id="VDI56538.1"/>
    </source>
</evidence>
<dbReference type="SUPFAM" id="SSF63829">
    <property type="entry name" value="Calcium-dependent phosphotriesterase"/>
    <property type="match status" value="1"/>
</dbReference>
<evidence type="ECO:0000256" key="5">
    <source>
        <dbReference type="SAM" id="Coils"/>
    </source>
</evidence>
<dbReference type="SMART" id="SM00336">
    <property type="entry name" value="BBOX"/>
    <property type="match status" value="2"/>
</dbReference>
<dbReference type="PANTHER" id="PTHR25462:SF296">
    <property type="entry name" value="MEIOTIC P26, ISOFORM F"/>
    <property type="match status" value="1"/>
</dbReference>
<keyword evidence="9" id="KW-1185">Reference proteome</keyword>
<keyword evidence="2 4" id="KW-0863">Zinc-finger</keyword>
<keyword evidence="1" id="KW-0479">Metal-binding</keyword>
<dbReference type="InterPro" id="IPR000315">
    <property type="entry name" value="Znf_B-box"/>
</dbReference>
<evidence type="ECO:0008006" key="10">
    <source>
        <dbReference type="Google" id="ProtNLM"/>
    </source>
</evidence>
<reference evidence="8" key="1">
    <citation type="submission" date="2018-11" db="EMBL/GenBank/DDBJ databases">
        <authorList>
            <person name="Alioto T."/>
            <person name="Alioto T."/>
        </authorList>
    </citation>
    <scope>NUCLEOTIDE SEQUENCE</scope>
</reference>
<dbReference type="Proteomes" id="UP000596742">
    <property type="component" value="Unassembled WGS sequence"/>
</dbReference>
<keyword evidence="5" id="KW-0175">Coiled coil</keyword>
<dbReference type="GO" id="GO:0008270">
    <property type="term" value="F:zinc ion binding"/>
    <property type="evidence" value="ECO:0007669"/>
    <property type="project" value="UniProtKB-KW"/>
</dbReference>
<feature type="coiled-coil region" evidence="5">
    <location>
        <begin position="247"/>
        <end position="317"/>
    </location>
</feature>
<comment type="caution">
    <text evidence="8">The sequence shown here is derived from an EMBL/GenBank/DDBJ whole genome shotgun (WGS) entry which is preliminary data.</text>
</comment>
<dbReference type="InterPro" id="IPR013083">
    <property type="entry name" value="Znf_RING/FYVE/PHD"/>
</dbReference>
<dbReference type="Gene3D" id="3.30.160.60">
    <property type="entry name" value="Classic Zinc Finger"/>
    <property type="match status" value="1"/>
</dbReference>
<dbReference type="PANTHER" id="PTHR25462">
    <property type="entry name" value="BONUS, ISOFORM C-RELATED"/>
    <property type="match status" value="1"/>
</dbReference>
<dbReference type="EMBL" id="UYJE01007633">
    <property type="protein sequence ID" value="VDI56538.1"/>
    <property type="molecule type" value="Genomic_DNA"/>
</dbReference>
<dbReference type="CDD" id="cd19776">
    <property type="entry name" value="Bbox2_TRIM25_C-IV"/>
    <property type="match status" value="1"/>
</dbReference>
<evidence type="ECO:0000256" key="1">
    <source>
        <dbReference type="ARBA" id="ARBA00022723"/>
    </source>
</evidence>
<protein>
    <recommendedName>
        <fullName evidence="10">TRIM56</fullName>
    </recommendedName>
</protein>
<dbReference type="InterPro" id="IPR001841">
    <property type="entry name" value="Znf_RING"/>
</dbReference>
<dbReference type="OrthoDB" id="6092513at2759"/>
<evidence type="ECO:0000256" key="2">
    <source>
        <dbReference type="ARBA" id="ARBA00022771"/>
    </source>
</evidence>